<evidence type="ECO:0000256" key="11">
    <source>
        <dbReference type="SAM" id="Phobius"/>
    </source>
</evidence>
<feature type="compositionally biased region" description="Basic and acidic residues" evidence="10">
    <location>
        <begin position="233"/>
        <end position="242"/>
    </location>
</feature>
<keyword evidence="3 11" id="KW-0812">Transmembrane</keyword>
<evidence type="ECO:0000256" key="7">
    <source>
        <dbReference type="ARBA" id="ARBA00023157"/>
    </source>
</evidence>
<dbReference type="GO" id="GO:0001591">
    <property type="term" value="F:dopamine neurotransmitter receptor activity, coupled via Gi/Go"/>
    <property type="evidence" value="ECO:0007669"/>
    <property type="project" value="TreeGrafter"/>
</dbReference>
<evidence type="ECO:0000256" key="1">
    <source>
        <dbReference type="ARBA" id="ARBA00004651"/>
    </source>
</evidence>
<proteinExistence type="predicted"/>
<evidence type="ECO:0000313" key="13">
    <source>
        <dbReference type="EMBL" id="KAJ1360102.1"/>
    </source>
</evidence>
<dbReference type="AlphaFoldDB" id="A0AAD5QRZ9"/>
<dbReference type="PROSITE" id="PS50262">
    <property type="entry name" value="G_PROTEIN_RECEP_F1_2"/>
    <property type="match status" value="1"/>
</dbReference>
<organism evidence="13 14">
    <name type="scientific">Parelaphostrongylus tenuis</name>
    <name type="common">Meningeal worm</name>
    <dbReference type="NCBI Taxonomy" id="148309"/>
    <lineage>
        <taxon>Eukaryota</taxon>
        <taxon>Metazoa</taxon>
        <taxon>Ecdysozoa</taxon>
        <taxon>Nematoda</taxon>
        <taxon>Chromadorea</taxon>
        <taxon>Rhabditida</taxon>
        <taxon>Rhabditina</taxon>
        <taxon>Rhabditomorpha</taxon>
        <taxon>Strongyloidea</taxon>
        <taxon>Metastrongylidae</taxon>
        <taxon>Parelaphostrongylus</taxon>
    </lineage>
</organism>
<keyword evidence="5" id="KW-0297">G-protein coupled receptor</keyword>
<dbReference type="GO" id="GO:0004930">
    <property type="term" value="F:G protein-coupled receptor activity"/>
    <property type="evidence" value="ECO:0007669"/>
    <property type="project" value="UniProtKB-KW"/>
</dbReference>
<feature type="transmembrane region" description="Helical" evidence="11">
    <location>
        <begin position="410"/>
        <end position="430"/>
    </location>
</feature>
<dbReference type="EMBL" id="JAHQIW010003774">
    <property type="protein sequence ID" value="KAJ1360102.1"/>
    <property type="molecule type" value="Genomic_DNA"/>
</dbReference>
<feature type="region of interest" description="Disordered" evidence="10">
    <location>
        <begin position="229"/>
        <end position="260"/>
    </location>
</feature>
<keyword evidence="2" id="KW-1003">Cell membrane</keyword>
<dbReference type="InterPro" id="IPR000276">
    <property type="entry name" value="GPCR_Rhodpsn"/>
</dbReference>
<gene>
    <name evidence="13" type="ORF">KIN20_018996</name>
</gene>
<dbReference type="Proteomes" id="UP001196413">
    <property type="component" value="Unassembled WGS sequence"/>
</dbReference>
<feature type="domain" description="G-protein coupled receptors family 1 profile" evidence="12">
    <location>
        <begin position="31"/>
        <end position="468"/>
    </location>
</feature>
<dbReference type="InterPro" id="IPR017452">
    <property type="entry name" value="GPCR_Rhodpsn_7TM"/>
</dbReference>
<reference evidence="13" key="1">
    <citation type="submission" date="2021-06" db="EMBL/GenBank/DDBJ databases">
        <title>Parelaphostrongylus tenuis whole genome reference sequence.</title>
        <authorList>
            <person name="Garwood T.J."/>
            <person name="Larsen P.A."/>
            <person name="Fountain-Jones N.M."/>
            <person name="Garbe J.R."/>
            <person name="Macchietto M.G."/>
            <person name="Kania S.A."/>
            <person name="Gerhold R.W."/>
            <person name="Richards J.E."/>
            <person name="Wolf T.M."/>
        </authorList>
    </citation>
    <scope>NUCLEOTIDE SEQUENCE</scope>
    <source>
        <strain evidence="13">MNPRO001-30</strain>
        <tissue evidence="13">Meninges</tissue>
    </source>
</reference>
<feature type="transmembrane region" description="Helical" evidence="11">
    <location>
        <begin position="450"/>
        <end position="471"/>
    </location>
</feature>
<evidence type="ECO:0000256" key="4">
    <source>
        <dbReference type="ARBA" id="ARBA00022989"/>
    </source>
</evidence>
<comment type="subcellular location">
    <subcellularLocation>
        <location evidence="1">Cell membrane</location>
        <topology evidence="1">Multi-pass membrane protein</topology>
    </subcellularLocation>
</comment>
<sequence>MTDSTQAPEKGSFGSDRCVNVRPPDAKSHECRFYNAEFSIGSSIISFVIPCILVLFVYIRILITLKKREKAARLRRMKNFQPGASSKTQTTSSDDFEETGHAVTEPVINVVMMALPMITQDMRRFDQQRGTSSIPDENVMSPRSSADTLFDIDNVVTNDFTSHGDVDSSLWSFSKTPKETSLPKKEQKKSNAILPAILRQLSGRKATLVVKSTPENRGHKEVLQMILGNPSLDPKEHPKSDSEVQPVVPSPDCTRTSVESTSKVNLSPLVLNNGNNGCITVTTLSSQVTSPTEFQNTVKFATVVQEMSEVKPREFVSEQAVESSFKAAGENHSNTTNIFSTTSLPETETEIAQKRLRSLSLKSANSSQNLLKSVTNGIASKITKRNLKHEQSFKRKASKSQRKEKRATKTLGVVVGVFLICWVPFFFINIVNAVCVLLNKEFCQVGFDLFFYSTWIGYMNSFMNPIIYTIFNTEFRRAFRAILFGKSGYCRCFYKHAGV</sequence>
<accession>A0AAD5QRZ9</accession>
<evidence type="ECO:0000259" key="12">
    <source>
        <dbReference type="PROSITE" id="PS50262"/>
    </source>
</evidence>
<evidence type="ECO:0000256" key="2">
    <source>
        <dbReference type="ARBA" id="ARBA00022475"/>
    </source>
</evidence>
<dbReference type="GO" id="GO:0005886">
    <property type="term" value="C:plasma membrane"/>
    <property type="evidence" value="ECO:0007669"/>
    <property type="project" value="UniProtKB-SubCell"/>
</dbReference>
<dbReference type="SUPFAM" id="SSF81321">
    <property type="entry name" value="Family A G protein-coupled receptor-like"/>
    <property type="match status" value="1"/>
</dbReference>
<evidence type="ECO:0000256" key="9">
    <source>
        <dbReference type="ARBA" id="ARBA00023224"/>
    </source>
</evidence>
<keyword evidence="6 11" id="KW-0472">Membrane</keyword>
<dbReference type="PANTHER" id="PTHR24248:SF125">
    <property type="entry name" value="DOPAMINE D2-LIKE RECEPTOR"/>
    <property type="match status" value="1"/>
</dbReference>
<feature type="transmembrane region" description="Helical" evidence="11">
    <location>
        <begin position="44"/>
        <end position="65"/>
    </location>
</feature>
<evidence type="ECO:0000256" key="5">
    <source>
        <dbReference type="ARBA" id="ARBA00023040"/>
    </source>
</evidence>
<dbReference type="PANTHER" id="PTHR24248">
    <property type="entry name" value="ADRENERGIC RECEPTOR-RELATED G-PROTEIN COUPLED RECEPTOR"/>
    <property type="match status" value="1"/>
</dbReference>
<keyword evidence="4 11" id="KW-1133">Transmembrane helix</keyword>
<keyword evidence="9" id="KW-0807">Transducer</keyword>
<dbReference type="PRINTS" id="PR00237">
    <property type="entry name" value="GPCRRHODOPSN"/>
</dbReference>
<evidence type="ECO:0000256" key="3">
    <source>
        <dbReference type="ARBA" id="ARBA00022692"/>
    </source>
</evidence>
<keyword evidence="8" id="KW-0675">Receptor</keyword>
<keyword evidence="7" id="KW-1015">Disulfide bond</keyword>
<evidence type="ECO:0000256" key="6">
    <source>
        <dbReference type="ARBA" id="ARBA00023136"/>
    </source>
</evidence>
<dbReference type="GO" id="GO:0045202">
    <property type="term" value="C:synapse"/>
    <property type="evidence" value="ECO:0007669"/>
    <property type="project" value="GOC"/>
</dbReference>
<evidence type="ECO:0000313" key="14">
    <source>
        <dbReference type="Proteomes" id="UP001196413"/>
    </source>
</evidence>
<dbReference type="Pfam" id="PF00001">
    <property type="entry name" value="7tm_1"/>
    <property type="match status" value="1"/>
</dbReference>
<evidence type="ECO:0000256" key="8">
    <source>
        <dbReference type="ARBA" id="ARBA00023170"/>
    </source>
</evidence>
<keyword evidence="14" id="KW-1185">Reference proteome</keyword>
<evidence type="ECO:0000256" key="10">
    <source>
        <dbReference type="SAM" id="MobiDB-lite"/>
    </source>
</evidence>
<protein>
    <recommendedName>
        <fullName evidence="12">G-protein coupled receptors family 1 profile domain-containing protein</fullName>
    </recommendedName>
</protein>
<dbReference type="Gene3D" id="1.20.1070.10">
    <property type="entry name" value="Rhodopsin 7-helix transmembrane proteins"/>
    <property type="match status" value="2"/>
</dbReference>
<name>A0AAD5QRZ9_PARTN</name>
<comment type="caution">
    <text evidence="13">The sequence shown here is derived from an EMBL/GenBank/DDBJ whole genome shotgun (WGS) entry which is preliminary data.</text>
</comment>